<keyword evidence="4 7" id="KW-0812">Transmembrane</keyword>
<evidence type="ECO:0000256" key="4">
    <source>
        <dbReference type="ARBA" id="ARBA00022692"/>
    </source>
</evidence>
<dbReference type="NCBIfam" id="TIGR04056">
    <property type="entry name" value="OMP_RagA_SusC"/>
    <property type="match status" value="1"/>
</dbReference>
<feature type="signal peptide" evidence="8">
    <location>
        <begin position="1"/>
        <end position="18"/>
    </location>
</feature>
<dbReference type="InterPro" id="IPR023997">
    <property type="entry name" value="TonB-dep_OMP_SusC/RagA_CS"/>
</dbReference>
<dbReference type="InterPro" id="IPR039426">
    <property type="entry name" value="TonB-dep_rcpt-like"/>
</dbReference>
<dbReference type="Pfam" id="PF07715">
    <property type="entry name" value="Plug"/>
    <property type="match status" value="1"/>
</dbReference>
<evidence type="ECO:0000256" key="8">
    <source>
        <dbReference type="SAM" id="SignalP"/>
    </source>
</evidence>
<dbReference type="SUPFAM" id="SSF56935">
    <property type="entry name" value="Porins"/>
    <property type="match status" value="1"/>
</dbReference>
<dbReference type="EMBL" id="AMSG01000002">
    <property type="protein sequence ID" value="EKF56445.1"/>
    <property type="molecule type" value="Genomic_DNA"/>
</dbReference>
<organism evidence="10 11">
    <name type="scientific">Galbibacter marinus</name>
    <dbReference type="NCBI Taxonomy" id="555500"/>
    <lineage>
        <taxon>Bacteria</taxon>
        <taxon>Pseudomonadati</taxon>
        <taxon>Bacteroidota</taxon>
        <taxon>Flavobacteriia</taxon>
        <taxon>Flavobacteriales</taxon>
        <taxon>Flavobacteriaceae</taxon>
        <taxon>Galbibacter</taxon>
    </lineage>
</organism>
<keyword evidence="6 7" id="KW-0998">Cell outer membrane</keyword>
<dbReference type="InterPro" id="IPR036942">
    <property type="entry name" value="Beta-barrel_TonB_sf"/>
</dbReference>
<dbReference type="OrthoDB" id="9768177at2"/>
<dbReference type="PROSITE" id="PS52016">
    <property type="entry name" value="TONB_DEPENDENT_REC_3"/>
    <property type="match status" value="1"/>
</dbReference>
<keyword evidence="5 7" id="KW-0472">Membrane</keyword>
<dbReference type="eggNOG" id="COG1629">
    <property type="taxonomic scope" value="Bacteria"/>
</dbReference>
<proteinExistence type="inferred from homology"/>
<evidence type="ECO:0000313" key="11">
    <source>
        <dbReference type="Proteomes" id="UP000007364"/>
    </source>
</evidence>
<dbReference type="Gene3D" id="2.170.130.10">
    <property type="entry name" value="TonB-dependent receptor, plug domain"/>
    <property type="match status" value="1"/>
</dbReference>
<dbReference type="RefSeq" id="WP_008990464.1">
    <property type="nucleotide sequence ID" value="NZ_AMSG01000002.1"/>
</dbReference>
<dbReference type="InterPro" id="IPR008969">
    <property type="entry name" value="CarboxyPept-like_regulatory"/>
</dbReference>
<comment type="caution">
    <text evidence="10">The sequence shown here is derived from an EMBL/GenBank/DDBJ whole genome shotgun (WGS) entry which is preliminary data.</text>
</comment>
<protein>
    <submittedName>
        <fullName evidence="10">TonB-dependent Receptor</fullName>
    </submittedName>
</protein>
<reference evidence="10 11" key="1">
    <citation type="journal article" date="2012" name="J. Bacteriol.">
        <title>Genome Sequence of Galbibacter marinum Type Strain ck-I2-15.</title>
        <authorList>
            <person name="Lai Q."/>
            <person name="Li C."/>
            <person name="Shao Z."/>
        </authorList>
    </citation>
    <scope>NUCLEOTIDE SEQUENCE [LARGE SCALE GENOMIC DNA]</scope>
    <source>
        <strain evidence="11">ck-I2-15</strain>
    </source>
</reference>
<keyword evidence="11" id="KW-1185">Reference proteome</keyword>
<comment type="subcellular location">
    <subcellularLocation>
        <location evidence="1 7">Cell outer membrane</location>
        <topology evidence="1 7">Multi-pass membrane protein</topology>
    </subcellularLocation>
</comment>
<dbReference type="AlphaFoldDB" id="K2PUU7"/>
<dbReference type="Proteomes" id="UP000007364">
    <property type="component" value="Unassembled WGS sequence"/>
</dbReference>
<dbReference type="Pfam" id="PF13715">
    <property type="entry name" value="CarbopepD_reg_2"/>
    <property type="match status" value="1"/>
</dbReference>
<dbReference type="InterPro" id="IPR037066">
    <property type="entry name" value="Plug_dom_sf"/>
</dbReference>
<feature type="domain" description="TonB-dependent receptor plug" evidence="9">
    <location>
        <begin position="111"/>
        <end position="216"/>
    </location>
</feature>
<accession>K2PUU7</accession>
<sequence>MKNHLLTLLLFFCLSAFGQQTITGVVSDDQNMPLPGASVLIKGTTTGTQTDFNGNFSLEANQGDTLVFSYVGMETQEVVVGSSSTIDVQLVISASELEEVVVVGYGTQKSKDLTSAITTVQAEDIEKTPAAQPMQALQGKVAGLQIVNNGSPGESPTVRIRGIGSYNTGESGPLYVVDGGFYDDINFLNPSDIKTISVLKDASAAAIYGVRAANGVVLIETKGGTFNQKPEFRYDGYTGYQIAQNVVKMANTQQFVQYVNETGLTADNQFVDNAIARYGRSRLDPSLPDVNTDWYDEIIRPAVITNHNIGMSGGGENAKYSIGVNYFSQEGLLNMKNEYERFNLRSKIDFNVTDWLTVGGSMVLSNASRYRPEASAWRKAYYAVPLLPVHDPLNTVAAPIDYANSQDLGYRSSQNPFPLLSFSENKDKIRNVMANFYAEIDIIPDRLTFRTAYNHNFETVETREVRFPYTLGGNEVRVNSELVKRNATISNQIWDNTLTYENSFGKHNVTLLAGASFRDESYEMLEAKGIGFPYNNGEQAYYLDQSQTIDVDAVGDDGRREYGLSYFGRIAYNFDGRYLLYGTFRADGTNKYQEKWGYFPTVGAGWVLSEEAFFPQSDVVNFLKLRGSWGKLGNDNVASSDGAFTSSVVTTSFGDVMYSGIQTSSAFTYLRWEVTEEYNLGLSARLFNSNLSVELDYFRRDTKDAVIPVARPLVPESLRQNVGQIRNQGFEVALNWTKVVNDDFSYSIGGNFSTLDNEILDLGGQQYLNFGSSDFQRRSIVGETLFAFYGLETAGVYQNDAEIQADPIAVDNALVPGDLKFKDRNQDGVINGDDRTVLGSFIPTFNYGFNVNLNYKNWDFSVAAIGQGGNKILNRKRGEYRYTPDTNIDRDFFLNRWHGEGTSNSYPSSLGLRKPWNYQLNSFYIEDGDFFRIQNITLGYTIKNEKIPQTRIYVTAEKPLTVFSYNGFNPEVADGFDNQTYPVPAVYTLGVNIKF</sequence>
<evidence type="ECO:0000259" key="9">
    <source>
        <dbReference type="Pfam" id="PF07715"/>
    </source>
</evidence>
<evidence type="ECO:0000256" key="6">
    <source>
        <dbReference type="ARBA" id="ARBA00023237"/>
    </source>
</evidence>
<dbReference type="SUPFAM" id="SSF49464">
    <property type="entry name" value="Carboxypeptidase regulatory domain-like"/>
    <property type="match status" value="1"/>
</dbReference>
<evidence type="ECO:0000256" key="1">
    <source>
        <dbReference type="ARBA" id="ARBA00004571"/>
    </source>
</evidence>
<comment type="similarity">
    <text evidence="7">Belongs to the TonB-dependent receptor family.</text>
</comment>
<dbReference type="NCBIfam" id="TIGR04057">
    <property type="entry name" value="SusC_RagA_signa"/>
    <property type="match status" value="1"/>
</dbReference>
<dbReference type="STRING" id="555500.I215_02943"/>
<evidence type="ECO:0000313" key="10">
    <source>
        <dbReference type="EMBL" id="EKF56445.1"/>
    </source>
</evidence>
<dbReference type="FunFam" id="2.60.40.1120:FF:000003">
    <property type="entry name" value="Outer membrane protein Omp121"/>
    <property type="match status" value="1"/>
</dbReference>
<keyword evidence="8" id="KW-0732">Signal</keyword>
<evidence type="ECO:0000256" key="3">
    <source>
        <dbReference type="ARBA" id="ARBA00022452"/>
    </source>
</evidence>
<keyword evidence="2 7" id="KW-0813">Transport</keyword>
<keyword evidence="3 7" id="KW-1134">Transmembrane beta strand</keyword>
<name>K2PUU7_9FLAO</name>
<dbReference type="InterPro" id="IPR023996">
    <property type="entry name" value="TonB-dep_OMP_SusC/RagA"/>
</dbReference>
<dbReference type="Gene3D" id="2.60.40.1120">
    <property type="entry name" value="Carboxypeptidase-like, regulatory domain"/>
    <property type="match status" value="1"/>
</dbReference>
<feature type="chain" id="PRO_5003866585" evidence="8">
    <location>
        <begin position="19"/>
        <end position="995"/>
    </location>
</feature>
<evidence type="ECO:0000256" key="2">
    <source>
        <dbReference type="ARBA" id="ARBA00022448"/>
    </source>
</evidence>
<evidence type="ECO:0000256" key="7">
    <source>
        <dbReference type="PROSITE-ProRule" id="PRU01360"/>
    </source>
</evidence>
<dbReference type="Gene3D" id="2.40.170.20">
    <property type="entry name" value="TonB-dependent receptor, beta-barrel domain"/>
    <property type="match status" value="1"/>
</dbReference>
<dbReference type="InterPro" id="IPR012910">
    <property type="entry name" value="Plug_dom"/>
</dbReference>
<keyword evidence="10" id="KW-0675">Receptor</keyword>
<dbReference type="PATRIC" id="fig|555500.3.peg.612"/>
<dbReference type="GO" id="GO:0009279">
    <property type="term" value="C:cell outer membrane"/>
    <property type="evidence" value="ECO:0007669"/>
    <property type="project" value="UniProtKB-SubCell"/>
</dbReference>
<gene>
    <name evidence="10" type="ORF">I215_02943</name>
</gene>
<evidence type="ECO:0000256" key="5">
    <source>
        <dbReference type="ARBA" id="ARBA00023136"/>
    </source>
</evidence>